<sequence length="112" mass="11492">MLLVGLAIMIAAFVGGIAGLMWLATRTGHPRLSALVGAAGAVYFAVTAIDVLRFCGVLPVDLPLGGGGAQACTGDMGELSYAYALLAAPMASFFLVMSTWRTWVINRGGTLG</sequence>
<accession>A0A0D0PYD8</accession>
<dbReference type="OrthoDB" id="10011637at2"/>
<feature type="transmembrane region" description="Helical" evidence="1">
    <location>
        <begin position="32"/>
        <end position="60"/>
    </location>
</feature>
<evidence type="ECO:0000313" key="3">
    <source>
        <dbReference type="Proteomes" id="UP000035100"/>
    </source>
</evidence>
<keyword evidence="1" id="KW-0812">Transmembrane</keyword>
<dbReference type="RefSeq" id="WP_018301665.1">
    <property type="nucleotide sequence ID" value="NZ_KB902278.1"/>
</dbReference>
<feature type="transmembrane region" description="Helical" evidence="1">
    <location>
        <begin position="6"/>
        <end position="25"/>
    </location>
</feature>
<keyword evidence="1" id="KW-0472">Membrane</keyword>
<dbReference type="AlphaFoldDB" id="A0A0D0PYD8"/>
<feature type="transmembrane region" description="Helical" evidence="1">
    <location>
        <begin position="80"/>
        <end position="100"/>
    </location>
</feature>
<keyword evidence="3" id="KW-1185">Reference proteome</keyword>
<organism evidence="2 3">
    <name type="scientific">Wenxinia marina DSM 24838</name>
    <dbReference type="NCBI Taxonomy" id="1123501"/>
    <lineage>
        <taxon>Bacteria</taxon>
        <taxon>Pseudomonadati</taxon>
        <taxon>Pseudomonadota</taxon>
        <taxon>Alphaproteobacteria</taxon>
        <taxon>Rhodobacterales</taxon>
        <taxon>Roseobacteraceae</taxon>
        <taxon>Wenxinia</taxon>
    </lineage>
</organism>
<protein>
    <submittedName>
        <fullName evidence="2">Uncharacterized protein</fullName>
    </submittedName>
</protein>
<evidence type="ECO:0000313" key="2">
    <source>
        <dbReference type="EMBL" id="KIQ67444.1"/>
    </source>
</evidence>
<gene>
    <name evidence="2" type="ORF">Wenmar_03867</name>
</gene>
<comment type="caution">
    <text evidence="2">The sequence shown here is derived from an EMBL/GenBank/DDBJ whole genome shotgun (WGS) entry which is preliminary data.</text>
</comment>
<evidence type="ECO:0000256" key="1">
    <source>
        <dbReference type="SAM" id="Phobius"/>
    </source>
</evidence>
<dbReference type="STRING" id="1123501.Wenmar_03867"/>
<name>A0A0D0PYD8_9RHOB</name>
<dbReference type="Proteomes" id="UP000035100">
    <property type="component" value="Unassembled WGS sequence"/>
</dbReference>
<reference evidence="2 3" key="1">
    <citation type="submission" date="2013-01" db="EMBL/GenBank/DDBJ databases">
        <authorList>
            <person name="Fiebig A."/>
            <person name="Goeker M."/>
            <person name="Klenk H.-P.P."/>
        </authorList>
    </citation>
    <scope>NUCLEOTIDE SEQUENCE [LARGE SCALE GENOMIC DNA]</scope>
    <source>
        <strain evidence="2 3">DSM 24838</strain>
    </source>
</reference>
<dbReference type="EMBL" id="AONG01000022">
    <property type="protein sequence ID" value="KIQ67444.1"/>
    <property type="molecule type" value="Genomic_DNA"/>
</dbReference>
<proteinExistence type="predicted"/>
<keyword evidence="1" id="KW-1133">Transmembrane helix</keyword>